<dbReference type="Proteomes" id="UP000694853">
    <property type="component" value="Unplaced"/>
</dbReference>
<dbReference type="AlphaFoldDB" id="A0A8B8KWL9"/>
<evidence type="ECO:0000259" key="1">
    <source>
        <dbReference type="Pfam" id="PF00078"/>
    </source>
</evidence>
<keyword evidence="2" id="KW-1185">Reference proteome</keyword>
<feature type="domain" description="Reverse transcriptase" evidence="1">
    <location>
        <begin position="10"/>
        <end position="133"/>
    </location>
</feature>
<dbReference type="OrthoDB" id="1434716at2759"/>
<gene>
    <name evidence="3" type="primary">LOC113859820</name>
</gene>
<dbReference type="GeneID" id="113859820"/>
<dbReference type="PANTHER" id="PTHR33116:SF78">
    <property type="entry name" value="OS12G0587133 PROTEIN"/>
    <property type="match status" value="1"/>
</dbReference>
<evidence type="ECO:0000313" key="2">
    <source>
        <dbReference type="Proteomes" id="UP000694853"/>
    </source>
</evidence>
<accession>A0A8B8KWL9</accession>
<reference evidence="3" key="2">
    <citation type="submission" date="2025-08" db="UniProtKB">
        <authorList>
            <consortium name="RefSeq"/>
        </authorList>
    </citation>
    <scope>IDENTIFICATION</scope>
    <source>
        <tissue evidence="3">Young leaves</tissue>
    </source>
</reference>
<dbReference type="Pfam" id="PF00078">
    <property type="entry name" value="RVT_1"/>
    <property type="match status" value="1"/>
</dbReference>
<proteinExistence type="predicted"/>
<evidence type="ECO:0000313" key="3">
    <source>
        <dbReference type="RefSeq" id="XP_027348302.1"/>
    </source>
</evidence>
<dbReference type="InterPro" id="IPR000477">
    <property type="entry name" value="RT_dom"/>
</dbReference>
<name>A0A8B8KWL9_ABRPR</name>
<sequence length="407" mass="46842">MALGYPPFNPSRGARQGDPLAPFLFVLCMEKLPMLIWDKVNNETWKPIKISRGRPTIFHLFFANDCLFFAKASNSQVQIVKEVLDSFYLASRLRVNLDKAKFFASANVRRSKVTSLEAISRMKATTDLERYLGIPFSNKRVRKRDFQYIVDRVQNRLASPLAVLIPCVNIQDINLKVKDVYKGRGRWDWNIVATWLSDEQKSTVIGTFVDDSGDMCDEVIWGRESHGLYTCKSACKFLLNPLQLRKEVRMKDVWKLPLLRNILFFLWLSLLDALPTNKFDVDQRFQISEGKEWLSKWIFRNRSTLFCITLWNIRKGRNDLIFSKKAWNFNHILSKISLEVIEIQSVLGQDKTMQCVPHSLRWIPPPHGYTQLNSDGSDRGSPGLVGFGGLLRDNKGSGFLVMLDPAT</sequence>
<dbReference type="PANTHER" id="PTHR33116">
    <property type="entry name" value="REVERSE TRANSCRIPTASE ZINC-BINDING DOMAIN-CONTAINING PROTEIN-RELATED-RELATED"/>
    <property type="match status" value="1"/>
</dbReference>
<reference evidence="2" key="1">
    <citation type="journal article" date="2019" name="Toxins">
        <title>Detection of Abrin-Like and Prepropulchellin-Like Toxin Genes and Transcripts Using Whole Genome Sequencing and Full-Length Transcript Sequencing of Abrus precatorius.</title>
        <authorList>
            <person name="Hovde B.T."/>
            <person name="Daligault H.E."/>
            <person name="Hanschen E.R."/>
            <person name="Kunde Y.A."/>
            <person name="Johnson M.B."/>
            <person name="Starkenburg S.R."/>
            <person name="Johnson S.L."/>
        </authorList>
    </citation>
    <scope>NUCLEOTIDE SEQUENCE [LARGE SCALE GENOMIC DNA]</scope>
</reference>
<dbReference type="KEGG" id="aprc:113859820"/>
<organism evidence="2 3">
    <name type="scientific">Abrus precatorius</name>
    <name type="common">Indian licorice</name>
    <name type="synonym">Glycine abrus</name>
    <dbReference type="NCBI Taxonomy" id="3816"/>
    <lineage>
        <taxon>Eukaryota</taxon>
        <taxon>Viridiplantae</taxon>
        <taxon>Streptophyta</taxon>
        <taxon>Embryophyta</taxon>
        <taxon>Tracheophyta</taxon>
        <taxon>Spermatophyta</taxon>
        <taxon>Magnoliopsida</taxon>
        <taxon>eudicotyledons</taxon>
        <taxon>Gunneridae</taxon>
        <taxon>Pentapetalae</taxon>
        <taxon>rosids</taxon>
        <taxon>fabids</taxon>
        <taxon>Fabales</taxon>
        <taxon>Fabaceae</taxon>
        <taxon>Papilionoideae</taxon>
        <taxon>50 kb inversion clade</taxon>
        <taxon>NPAAA clade</taxon>
        <taxon>indigoferoid/millettioid clade</taxon>
        <taxon>Abreae</taxon>
        <taxon>Abrus</taxon>
    </lineage>
</organism>
<dbReference type="RefSeq" id="XP_027348302.1">
    <property type="nucleotide sequence ID" value="XM_027492501.1"/>
</dbReference>
<protein>
    <submittedName>
        <fullName evidence="3">Uncharacterized protein LOC113859820</fullName>
    </submittedName>
</protein>